<keyword evidence="2" id="KW-0521">NADP</keyword>
<accession>A0A8H7S6P9</accession>
<dbReference type="AlphaFoldDB" id="A0A8H7S6P9"/>
<dbReference type="OrthoDB" id="294295at2759"/>
<evidence type="ECO:0000313" key="5">
    <source>
        <dbReference type="Proteomes" id="UP000646827"/>
    </source>
</evidence>
<dbReference type="Gene3D" id="3.40.50.720">
    <property type="entry name" value="NAD(P)-binding Rossmann-like Domain"/>
    <property type="match status" value="1"/>
</dbReference>
<dbReference type="GO" id="GO:0016491">
    <property type="term" value="F:oxidoreductase activity"/>
    <property type="evidence" value="ECO:0007669"/>
    <property type="project" value="UniProtKB-KW"/>
</dbReference>
<dbReference type="InterPro" id="IPR020904">
    <property type="entry name" value="Sc_DH/Rdtase_CS"/>
</dbReference>
<dbReference type="PRINTS" id="PR00080">
    <property type="entry name" value="SDRFAMILY"/>
</dbReference>
<dbReference type="FunFam" id="3.40.50.720:FF:000084">
    <property type="entry name" value="Short-chain dehydrogenase reductase"/>
    <property type="match status" value="1"/>
</dbReference>
<dbReference type="Pfam" id="PF13561">
    <property type="entry name" value="adh_short_C2"/>
    <property type="match status" value="1"/>
</dbReference>
<sequence>MDIKNLFNVKDKVVLVTGGSRGIGEMIATVWVNIKNIYYACYVSAGAKVYISSRSADACDQVAKALSAQGPGRCIAVPADLQKLEEVHRLVAEISKHETHLDVLVNNAGANWAENFDTFPDAAFEKVINLNLKRVFSLTQACMPLLTAKSNVNNPSSVINIGSIDGFRAAPQMTFAYTSAKAGLHHLTRHMAGKLGERGVIFNSIAPGAFQSKMMNETLKKFGDSIRAKIPIGRIGTPEDVAGTCIYLSSRAGQYTNGATIVIDGGSICYSKM</sequence>
<evidence type="ECO:0000256" key="2">
    <source>
        <dbReference type="ARBA" id="ARBA00022857"/>
    </source>
</evidence>
<dbReference type="Proteomes" id="UP000646827">
    <property type="component" value="Unassembled WGS sequence"/>
</dbReference>
<gene>
    <name evidence="4" type="ORF">INT45_001929</name>
</gene>
<dbReference type="PROSITE" id="PS00061">
    <property type="entry name" value="ADH_SHORT"/>
    <property type="match status" value="1"/>
</dbReference>
<dbReference type="SUPFAM" id="SSF51735">
    <property type="entry name" value="NAD(P)-binding Rossmann-fold domains"/>
    <property type="match status" value="1"/>
</dbReference>
<dbReference type="InterPro" id="IPR052178">
    <property type="entry name" value="Sec_Metab_Biosynth_SDR"/>
</dbReference>
<dbReference type="PANTHER" id="PTHR43618:SF17">
    <property type="entry name" value="RHAMNOLIPIDS BIOSYNTHESIS 3-OXOACYL-[ACYL-CARRIER-PROTEIN] REDUCTASE"/>
    <property type="match status" value="1"/>
</dbReference>
<dbReference type="EMBL" id="JAEPRB010000054">
    <property type="protein sequence ID" value="KAG2223795.1"/>
    <property type="molecule type" value="Genomic_DNA"/>
</dbReference>
<dbReference type="PRINTS" id="PR00081">
    <property type="entry name" value="GDHRDH"/>
</dbReference>
<dbReference type="InterPro" id="IPR002347">
    <property type="entry name" value="SDR_fam"/>
</dbReference>
<comment type="similarity">
    <text evidence="1">Belongs to the short-chain dehydrogenases/reductases (SDR) family.</text>
</comment>
<proteinExistence type="inferred from homology"/>
<comment type="caution">
    <text evidence="4">The sequence shown here is derived from an EMBL/GenBank/DDBJ whole genome shotgun (WGS) entry which is preliminary data.</text>
</comment>
<dbReference type="PANTHER" id="PTHR43618">
    <property type="entry name" value="7-ALPHA-HYDROXYSTEROID DEHYDROGENASE"/>
    <property type="match status" value="1"/>
</dbReference>
<protein>
    <submittedName>
        <fullName evidence="4">Uncharacterized protein</fullName>
    </submittedName>
</protein>
<reference evidence="4 5" key="1">
    <citation type="submission" date="2020-12" db="EMBL/GenBank/DDBJ databases">
        <title>Metabolic potential, ecology and presence of endohyphal bacteria is reflected in genomic diversity of Mucoromycotina.</title>
        <authorList>
            <person name="Muszewska A."/>
            <person name="Okrasinska A."/>
            <person name="Steczkiewicz K."/>
            <person name="Drgas O."/>
            <person name="Orlowska M."/>
            <person name="Perlinska-Lenart U."/>
            <person name="Aleksandrzak-Piekarczyk T."/>
            <person name="Szatraj K."/>
            <person name="Zielenkiewicz U."/>
            <person name="Pilsyk S."/>
            <person name="Malc E."/>
            <person name="Mieczkowski P."/>
            <person name="Kruszewska J.S."/>
            <person name="Biernat P."/>
            <person name="Pawlowska J."/>
        </authorList>
    </citation>
    <scope>NUCLEOTIDE SEQUENCE [LARGE SCALE GENOMIC DNA]</scope>
    <source>
        <strain evidence="4 5">CBS 142.35</strain>
    </source>
</reference>
<evidence type="ECO:0000313" key="4">
    <source>
        <dbReference type="EMBL" id="KAG2223795.1"/>
    </source>
</evidence>
<dbReference type="InterPro" id="IPR036291">
    <property type="entry name" value="NAD(P)-bd_dom_sf"/>
</dbReference>
<keyword evidence="5" id="KW-1185">Reference proteome</keyword>
<name>A0A8H7S6P9_9FUNG</name>
<evidence type="ECO:0000256" key="3">
    <source>
        <dbReference type="ARBA" id="ARBA00023002"/>
    </source>
</evidence>
<evidence type="ECO:0000256" key="1">
    <source>
        <dbReference type="ARBA" id="ARBA00006484"/>
    </source>
</evidence>
<keyword evidence="3" id="KW-0560">Oxidoreductase</keyword>
<organism evidence="4 5">
    <name type="scientific">Circinella minor</name>
    <dbReference type="NCBI Taxonomy" id="1195481"/>
    <lineage>
        <taxon>Eukaryota</taxon>
        <taxon>Fungi</taxon>
        <taxon>Fungi incertae sedis</taxon>
        <taxon>Mucoromycota</taxon>
        <taxon>Mucoromycotina</taxon>
        <taxon>Mucoromycetes</taxon>
        <taxon>Mucorales</taxon>
        <taxon>Lichtheimiaceae</taxon>
        <taxon>Circinella</taxon>
    </lineage>
</organism>